<evidence type="ECO:0000256" key="5">
    <source>
        <dbReference type="SAM" id="SignalP"/>
    </source>
</evidence>
<evidence type="ECO:0000256" key="3">
    <source>
        <dbReference type="ARBA" id="ARBA00022825"/>
    </source>
</evidence>
<dbReference type="GO" id="GO:0006508">
    <property type="term" value="P:proteolysis"/>
    <property type="evidence" value="ECO:0007669"/>
    <property type="project" value="UniProtKB-KW"/>
</dbReference>
<evidence type="ECO:0000256" key="1">
    <source>
        <dbReference type="ARBA" id="ARBA00022670"/>
    </source>
</evidence>
<sequence>MYAKPAAVLLLAGLVAISAAGCGGSSAAPAPSAPDSANAAKPADDAASKSAGGSGSTQPGQTAPPAKTDPAAAGAGGAADASKPPTQSGTSASKPPAAGSKNGAIEVVANPADKTVLVNKMYKLPDNYAPQDLVEPNVPFIFKEKSEKRKLRKEAATALEKLFKAANDDKLPLAGVSGYRSFATQKSVYSNYVKKDGEEAANKYSAKPGHSEHETGLAIDVSGSTGKCAATDCFAATKEAKWLAEHAADYGFIIRYLKGKEDITGYQYEPWHLRYVGTELAKELTKRGVTLEEYFGQTVPVNKQ</sequence>
<dbReference type="EMBL" id="SMRT01000008">
    <property type="protein sequence ID" value="TDF96381.1"/>
    <property type="molecule type" value="Genomic_DNA"/>
</dbReference>
<dbReference type="OrthoDB" id="9792074at2"/>
<dbReference type="GO" id="GO:0008236">
    <property type="term" value="F:serine-type peptidase activity"/>
    <property type="evidence" value="ECO:0007669"/>
    <property type="project" value="UniProtKB-KW"/>
</dbReference>
<organism evidence="7 8">
    <name type="scientific">Paenibacillus piri</name>
    <dbReference type="NCBI Taxonomy" id="2547395"/>
    <lineage>
        <taxon>Bacteria</taxon>
        <taxon>Bacillati</taxon>
        <taxon>Bacillota</taxon>
        <taxon>Bacilli</taxon>
        <taxon>Bacillales</taxon>
        <taxon>Paenibacillaceae</taxon>
        <taxon>Paenibacillus</taxon>
    </lineage>
</organism>
<gene>
    <name evidence="7" type="ORF">E1757_17920</name>
</gene>
<dbReference type="CDD" id="cd14852">
    <property type="entry name" value="LD-carboxypeptidase"/>
    <property type="match status" value="1"/>
</dbReference>
<evidence type="ECO:0000256" key="2">
    <source>
        <dbReference type="ARBA" id="ARBA00022801"/>
    </source>
</evidence>
<keyword evidence="1" id="KW-0645">Protease</keyword>
<dbReference type="InterPro" id="IPR009045">
    <property type="entry name" value="Zn_M74/Hedgehog-like"/>
</dbReference>
<dbReference type="InterPro" id="IPR003709">
    <property type="entry name" value="VanY-like_core_dom"/>
</dbReference>
<dbReference type="Pfam" id="PF02557">
    <property type="entry name" value="VanY"/>
    <property type="match status" value="1"/>
</dbReference>
<dbReference type="PANTHER" id="PTHR34385">
    <property type="entry name" value="D-ALANYL-D-ALANINE CARBOXYPEPTIDASE"/>
    <property type="match status" value="1"/>
</dbReference>
<evidence type="ECO:0000313" key="8">
    <source>
        <dbReference type="Proteomes" id="UP000295636"/>
    </source>
</evidence>
<keyword evidence="5" id="KW-0732">Signal</keyword>
<dbReference type="InterPro" id="IPR023828">
    <property type="entry name" value="Peptidase_S8_Ser-AS"/>
</dbReference>
<feature type="domain" description="D-alanyl-D-alanine carboxypeptidase-like core" evidence="6">
    <location>
        <begin position="149"/>
        <end position="277"/>
    </location>
</feature>
<feature type="signal peptide" evidence="5">
    <location>
        <begin position="1"/>
        <end position="27"/>
    </location>
</feature>
<comment type="caution">
    <text evidence="7">The sequence shown here is derived from an EMBL/GenBank/DDBJ whole genome shotgun (WGS) entry which is preliminary data.</text>
</comment>
<feature type="region of interest" description="Disordered" evidence="4">
    <location>
        <begin position="23"/>
        <end position="103"/>
    </location>
</feature>
<keyword evidence="8" id="KW-1185">Reference proteome</keyword>
<keyword evidence="2" id="KW-0378">Hydrolase</keyword>
<protein>
    <submittedName>
        <fullName evidence="7">D-alanyl-D-alanine carboxypeptidase family protein</fullName>
    </submittedName>
</protein>
<dbReference type="InterPro" id="IPR052179">
    <property type="entry name" value="DD-CPase-like"/>
</dbReference>
<dbReference type="Gene3D" id="3.30.1380.10">
    <property type="match status" value="1"/>
</dbReference>
<dbReference type="PROSITE" id="PS51257">
    <property type="entry name" value="PROKAR_LIPOPROTEIN"/>
    <property type="match status" value="1"/>
</dbReference>
<proteinExistence type="predicted"/>
<keyword evidence="7" id="KW-0121">Carboxypeptidase</keyword>
<evidence type="ECO:0000259" key="6">
    <source>
        <dbReference type="Pfam" id="PF02557"/>
    </source>
</evidence>
<reference evidence="7 8" key="1">
    <citation type="submission" date="2019-03" db="EMBL/GenBank/DDBJ databases">
        <title>This is whole genome sequence of Paenibacillus sp MS74 strain.</title>
        <authorList>
            <person name="Trinh H.N."/>
        </authorList>
    </citation>
    <scope>NUCLEOTIDE SEQUENCE [LARGE SCALE GENOMIC DNA]</scope>
    <source>
        <strain evidence="7 8">MS74</strain>
    </source>
</reference>
<evidence type="ECO:0000313" key="7">
    <source>
        <dbReference type="EMBL" id="TDF96381.1"/>
    </source>
</evidence>
<dbReference type="PROSITE" id="PS00138">
    <property type="entry name" value="SUBTILASE_SER"/>
    <property type="match status" value="1"/>
</dbReference>
<name>A0A4R5KLC1_9BACL</name>
<feature type="compositionally biased region" description="Low complexity" evidence="4">
    <location>
        <begin position="63"/>
        <end position="85"/>
    </location>
</feature>
<dbReference type="PANTHER" id="PTHR34385:SF1">
    <property type="entry name" value="PEPTIDOGLYCAN L-ALANYL-D-GLUTAMATE ENDOPEPTIDASE CWLK"/>
    <property type="match status" value="1"/>
</dbReference>
<dbReference type="AlphaFoldDB" id="A0A4R5KLC1"/>
<evidence type="ECO:0000256" key="4">
    <source>
        <dbReference type="SAM" id="MobiDB-lite"/>
    </source>
</evidence>
<dbReference type="SUPFAM" id="SSF55166">
    <property type="entry name" value="Hedgehog/DD-peptidase"/>
    <property type="match status" value="1"/>
</dbReference>
<dbReference type="Proteomes" id="UP000295636">
    <property type="component" value="Unassembled WGS sequence"/>
</dbReference>
<feature type="chain" id="PRO_5020387294" evidence="5">
    <location>
        <begin position="28"/>
        <end position="304"/>
    </location>
</feature>
<dbReference type="GO" id="GO:0004180">
    <property type="term" value="F:carboxypeptidase activity"/>
    <property type="evidence" value="ECO:0007669"/>
    <property type="project" value="UniProtKB-KW"/>
</dbReference>
<keyword evidence="3" id="KW-0720">Serine protease</keyword>
<dbReference type="InterPro" id="IPR058193">
    <property type="entry name" value="VanY/YodJ_core_dom"/>
</dbReference>
<feature type="compositionally biased region" description="Low complexity" evidence="4">
    <location>
        <begin position="23"/>
        <end position="41"/>
    </location>
</feature>
<accession>A0A4R5KLC1</accession>